<feature type="transmembrane region" description="Helical" evidence="1">
    <location>
        <begin position="306"/>
        <end position="328"/>
    </location>
</feature>
<keyword evidence="1" id="KW-0812">Transmembrane</keyword>
<feature type="transmembrane region" description="Helical" evidence="1">
    <location>
        <begin position="210"/>
        <end position="229"/>
    </location>
</feature>
<feature type="transmembrane region" description="Helical" evidence="1">
    <location>
        <begin position="241"/>
        <end position="261"/>
    </location>
</feature>
<name>A0A8T4IPX0_9ACTN</name>
<sequence>MTSTTPTTTPTLVLTAPEHAAAAPGRPAAPTRRVTALDALRGFALCGILLVNINQVLHMKMASDTASDPLDWYPIPAFLDLFVQHRFFPIFCFLFGLSFAVFLDGAARRSVHPRRLLVRRLTALGLLGLAHQMFHPGEALAPYAVVGLVILLPATWLPTWLVLIGGLLGTVASVTLAGGGISSIPGLFLLGLAVARLGIHRTLERRTRQLAVLLALALPVAALGVWAQHTYPMDGPYATRIAAAAGLAGALVYATALLLLLRTRLGCPLSAVLEPLGRMAMTNYLTATLALVAADHFLGLADSAQWVTAMVLAAGILAVQAVLSAWWLRRFRYGPLEWCLRCVTWWNVVPNRREAAAVAA</sequence>
<feature type="transmembrane region" description="Helical" evidence="1">
    <location>
        <begin position="87"/>
        <end position="107"/>
    </location>
</feature>
<organism evidence="3 4">
    <name type="scientific">Streptomyces daliensis</name>
    <dbReference type="NCBI Taxonomy" id="299421"/>
    <lineage>
        <taxon>Bacteria</taxon>
        <taxon>Bacillati</taxon>
        <taxon>Actinomycetota</taxon>
        <taxon>Actinomycetes</taxon>
        <taxon>Kitasatosporales</taxon>
        <taxon>Streptomycetaceae</taxon>
        <taxon>Streptomyces</taxon>
    </lineage>
</organism>
<dbReference type="InterPro" id="IPR007349">
    <property type="entry name" value="DUF418"/>
</dbReference>
<dbReference type="InterPro" id="IPR052529">
    <property type="entry name" value="Bact_Transport_Assoc"/>
</dbReference>
<proteinExistence type="predicted"/>
<accession>A0A8T4IPX0</accession>
<keyword evidence="1" id="KW-1133">Transmembrane helix</keyword>
<dbReference type="PANTHER" id="PTHR30590">
    <property type="entry name" value="INNER MEMBRANE PROTEIN"/>
    <property type="match status" value="1"/>
</dbReference>
<evidence type="ECO:0000256" key="1">
    <source>
        <dbReference type="SAM" id="Phobius"/>
    </source>
</evidence>
<evidence type="ECO:0000259" key="2">
    <source>
        <dbReference type="Pfam" id="PF04235"/>
    </source>
</evidence>
<gene>
    <name evidence="3" type="ORF">KDA82_01830</name>
</gene>
<keyword evidence="4" id="KW-1185">Reference proteome</keyword>
<reference evidence="3" key="1">
    <citation type="submission" date="2021-04" db="EMBL/GenBank/DDBJ databases">
        <title>Sequencing of actinobacteria type strains.</title>
        <authorList>
            <person name="Nguyen G.-S."/>
            <person name="Wentzel A."/>
        </authorList>
    </citation>
    <scope>NUCLEOTIDE SEQUENCE</scope>
    <source>
        <strain evidence="3">DSM 42095</strain>
    </source>
</reference>
<dbReference type="Proteomes" id="UP000675554">
    <property type="component" value="Unassembled WGS sequence"/>
</dbReference>
<dbReference type="PANTHER" id="PTHR30590:SF3">
    <property type="entry name" value="HYPOTHETICAL MEMBRANE SPANNING PROTEIN"/>
    <property type="match status" value="1"/>
</dbReference>
<comment type="caution">
    <text evidence="3">The sequence shown here is derived from an EMBL/GenBank/DDBJ whole genome shotgun (WGS) entry which is preliminary data.</text>
</comment>
<evidence type="ECO:0000313" key="4">
    <source>
        <dbReference type="Proteomes" id="UP000675554"/>
    </source>
</evidence>
<dbReference type="EMBL" id="JAGSMN010000032">
    <property type="protein sequence ID" value="MBR7671797.1"/>
    <property type="molecule type" value="Genomic_DNA"/>
</dbReference>
<feature type="transmembrane region" description="Helical" evidence="1">
    <location>
        <begin position="174"/>
        <end position="198"/>
    </location>
</feature>
<protein>
    <submittedName>
        <fullName evidence="3">DUF418 domain-containing protein</fullName>
    </submittedName>
</protein>
<keyword evidence="1" id="KW-0472">Membrane</keyword>
<evidence type="ECO:0000313" key="3">
    <source>
        <dbReference type="EMBL" id="MBR7671797.1"/>
    </source>
</evidence>
<feature type="transmembrane region" description="Helical" evidence="1">
    <location>
        <begin position="143"/>
        <end position="168"/>
    </location>
</feature>
<feature type="transmembrane region" description="Helical" evidence="1">
    <location>
        <begin position="282"/>
        <end position="300"/>
    </location>
</feature>
<dbReference type="AlphaFoldDB" id="A0A8T4IPX0"/>
<dbReference type="Pfam" id="PF04235">
    <property type="entry name" value="DUF418"/>
    <property type="match status" value="1"/>
</dbReference>
<feature type="domain" description="DUF418" evidence="2">
    <location>
        <begin position="196"/>
        <end position="346"/>
    </location>
</feature>